<keyword evidence="3" id="KW-1185">Reference proteome</keyword>
<feature type="region of interest" description="Disordered" evidence="1">
    <location>
        <begin position="374"/>
        <end position="401"/>
    </location>
</feature>
<dbReference type="AlphaFoldDB" id="D8UF14"/>
<evidence type="ECO:0000313" key="2">
    <source>
        <dbReference type="EMBL" id="EFJ41691.1"/>
    </source>
</evidence>
<feature type="region of interest" description="Disordered" evidence="1">
    <location>
        <begin position="590"/>
        <end position="644"/>
    </location>
</feature>
<dbReference type="RefSeq" id="XP_002957193.1">
    <property type="nucleotide sequence ID" value="XM_002957147.1"/>
</dbReference>
<feature type="region of interest" description="Disordered" evidence="1">
    <location>
        <begin position="207"/>
        <end position="229"/>
    </location>
</feature>
<name>D8UF14_VOLCA</name>
<feature type="region of interest" description="Disordered" evidence="1">
    <location>
        <begin position="416"/>
        <end position="527"/>
    </location>
</feature>
<protein>
    <submittedName>
        <fullName evidence="2">Uncharacterized protein</fullName>
    </submittedName>
</protein>
<evidence type="ECO:0000256" key="1">
    <source>
        <dbReference type="SAM" id="MobiDB-lite"/>
    </source>
</evidence>
<feature type="compositionally biased region" description="Low complexity" evidence="1">
    <location>
        <begin position="323"/>
        <end position="349"/>
    </location>
</feature>
<evidence type="ECO:0000313" key="3">
    <source>
        <dbReference type="Proteomes" id="UP000001058"/>
    </source>
</evidence>
<dbReference type="InParanoid" id="D8UF14"/>
<gene>
    <name evidence="2" type="ORF">VOLCADRAFT_98274</name>
</gene>
<proteinExistence type="predicted"/>
<accession>D8UF14</accession>
<dbReference type="KEGG" id="vcn:VOLCADRAFT_98274"/>
<feature type="region of interest" description="Disordered" evidence="1">
    <location>
        <begin position="276"/>
        <end position="349"/>
    </location>
</feature>
<dbReference type="OrthoDB" id="10519114at2759"/>
<feature type="compositionally biased region" description="Low complexity" evidence="1">
    <location>
        <begin position="451"/>
        <end position="466"/>
    </location>
</feature>
<sequence length="644" mass="67492">MSTCELPGTDAAQKVEELRRALDRSQALLADIEAKYARRPAEESTAAVVDSIMASASDNEPSEDDEVPLEQPRSPLKSRGGLNVFKSRLTQWFGGKRFEKAAKRPAETAPRTLSFSRVNIGFPADATATESPEVLAELAPSTSPQLPSRLFQRSWTSNAARHPASGPVANRATSFTATALPAGSSMYGNSTAAASCSSAAASSTCIPLVPQPPPPPQQQQPKPSQLDAAPPAVPIVTRRASSGPSSNRLIPTLAASASSSSQSQRRIVFRDTVWAPLIPSDSSPNDPLRPRRPSSSLRNSRDSDNAVPAPYNLTPISPQAVRTNSAMNNSSSCSSSITTTTTSTTLMATPSTRNTVRWAMQDKDLLEAQLPQVYSSTGSSRSQQQMFVASANSDDPHQRSEPSVVYARARSFTTAVAGPVGSPGSRSGTQRALTHGSVGTEDALRRTLQVSRAPQSLTSSSSRPSSGTVTLITGGQMERTDGDGVPGSVPGTAAAEPCDQEVASELSPTSSTADGTQGNLLQKQQQQQQQQQDYFMAAQYAHDVGKPLWASLRLAGIPEAGSGGGSGSNPAPRNARSGWRRSIDFSSLPHHLTFSPAPTGPAAPAAGAAAATLSDTAAGSGAGRGRSARRQTWSNNEVFIPARE</sequence>
<feature type="compositionally biased region" description="Low complexity" evidence="1">
    <location>
        <begin position="595"/>
        <end position="619"/>
    </location>
</feature>
<dbReference type="GeneID" id="9626643"/>
<dbReference type="EMBL" id="GL378391">
    <property type="protein sequence ID" value="EFJ41691.1"/>
    <property type="molecule type" value="Genomic_DNA"/>
</dbReference>
<organism evidence="3">
    <name type="scientific">Volvox carteri f. nagariensis</name>
    <dbReference type="NCBI Taxonomy" id="3068"/>
    <lineage>
        <taxon>Eukaryota</taxon>
        <taxon>Viridiplantae</taxon>
        <taxon>Chlorophyta</taxon>
        <taxon>core chlorophytes</taxon>
        <taxon>Chlorophyceae</taxon>
        <taxon>CS clade</taxon>
        <taxon>Chlamydomonadales</taxon>
        <taxon>Volvocaceae</taxon>
        <taxon>Volvox</taxon>
    </lineage>
</organism>
<feature type="region of interest" description="Disordered" evidence="1">
    <location>
        <begin position="39"/>
        <end position="81"/>
    </location>
</feature>
<reference evidence="2 3" key="1">
    <citation type="journal article" date="2010" name="Science">
        <title>Genomic analysis of organismal complexity in the multicellular green alga Volvox carteri.</title>
        <authorList>
            <person name="Prochnik S.E."/>
            <person name="Umen J."/>
            <person name="Nedelcu A.M."/>
            <person name="Hallmann A."/>
            <person name="Miller S.M."/>
            <person name="Nishii I."/>
            <person name="Ferris P."/>
            <person name="Kuo A."/>
            <person name="Mitros T."/>
            <person name="Fritz-Laylin L.K."/>
            <person name="Hellsten U."/>
            <person name="Chapman J."/>
            <person name="Simakov O."/>
            <person name="Rensing S.A."/>
            <person name="Terry A."/>
            <person name="Pangilinan J."/>
            <person name="Kapitonov V."/>
            <person name="Jurka J."/>
            <person name="Salamov A."/>
            <person name="Shapiro H."/>
            <person name="Schmutz J."/>
            <person name="Grimwood J."/>
            <person name="Lindquist E."/>
            <person name="Lucas S."/>
            <person name="Grigoriev I.V."/>
            <person name="Schmitt R."/>
            <person name="Kirk D."/>
            <person name="Rokhsar D.S."/>
        </authorList>
    </citation>
    <scope>NUCLEOTIDE SEQUENCE [LARGE SCALE GENOMIC DNA]</scope>
    <source>
        <strain evidence="3">f. Nagariensis / Eve</strain>
    </source>
</reference>
<feature type="compositionally biased region" description="Pro residues" evidence="1">
    <location>
        <begin position="209"/>
        <end position="218"/>
    </location>
</feature>
<feature type="compositionally biased region" description="Polar residues" evidence="1">
    <location>
        <begin position="506"/>
        <end position="521"/>
    </location>
</feature>
<feature type="compositionally biased region" description="Polar residues" evidence="1">
    <location>
        <begin position="374"/>
        <end position="393"/>
    </location>
</feature>
<dbReference type="Proteomes" id="UP000001058">
    <property type="component" value="Unassembled WGS sequence"/>
</dbReference>